<accession>A0A0F9CGE3</accession>
<name>A0A0F9CGE3_9ZZZZ</name>
<protein>
    <submittedName>
        <fullName evidence="1">Uncharacterized protein</fullName>
    </submittedName>
</protein>
<evidence type="ECO:0000313" key="1">
    <source>
        <dbReference type="EMBL" id="KKL25517.1"/>
    </source>
</evidence>
<dbReference type="AlphaFoldDB" id="A0A0F9CGE3"/>
<dbReference type="EMBL" id="LAZR01036185">
    <property type="protein sequence ID" value="KKL25517.1"/>
    <property type="molecule type" value="Genomic_DNA"/>
</dbReference>
<organism evidence="1">
    <name type="scientific">marine sediment metagenome</name>
    <dbReference type="NCBI Taxonomy" id="412755"/>
    <lineage>
        <taxon>unclassified sequences</taxon>
        <taxon>metagenomes</taxon>
        <taxon>ecological metagenomes</taxon>
    </lineage>
</organism>
<comment type="caution">
    <text evidence="1">The sequence shown here is derived from an EMBL/GenBank/DDBJ whole genome shotgun (WGS) entry which is preliminary data.</text>
</comment>
<gene>
    <name evidence="1" type="ORF">LCGC14_2404500</name>
</gene>
<proteinExistence type="predicted"/>
<sequence length="57" mass="6677">MEKNQTTEKLDPVTLVAVGMGFIHNAVEQVNEDIRPSKILWKLRFKKEVQNGNRIRR</sequence>
<reference evidence="1" key="1">
    <citation type="journal article" date="2015" name="Nature">
        <title>Complex archaea that bridge the gap between prokaryotes and eukaryotes.</title>
        <authorList>
            <person name="Spang A."/>
            <person name="Saw J.H."/>
            <person name="Jorgensen S.L."/>
            <person name="Zaremba-Niedzwiedzka K."/>
            <person name="Martijn J."/>
            <person name="Lind A.E."/>
            <person name="van Eijk R."/>
            <person name="Schleper C."/>
            <person name="Guy L."/>
            <person name="Ettema T.J."/>
        </authorList>
    </citation>
    <scope>NUCLEOTIDE SEQUENCE</scope>
</reference>